<accession>A0A6L3T413</accession>
<gene>
    <name evidence="1" type="ORF">F6X53_04490</name>
</gene>
<dbReference type="PANTHER" id="PTHR46246">
    <property type="entry name" value="GUANOSINE-3',5'-BIS(DIPHOSPHATE) 3'-PYROPHOSPHOHYDROLASE MESH1"/>
    <property type="match status" value="1"/>
</dbReference>
<dbReference type="OrthoDB" id="9802385at2"/>
<dbReference type="Proteomes" id="UP000474159">
    <property type="component" value="Unassembled WGS sequence"/>
</dbReference>
<dbReference type="GO" id="GO:0008893">
    <property type="term" value="F:guanosine-3',5'-bis(diphosphate) 3'-diphosphatase activity"/>
    <property type="evidence" value="ECO:0007669"/>
    <property type="project" value="TreeGrafter"/>
</dbReference>
<protein>
    <submittedName>
        <fullName evidence="1">HD domain-containing protein</fullName>
    </submittedName>
</protein>
<dbReference type="AlphaFoldDB" id="A0A6L3T413"/>
<organism evidence="1 2">
    <name type="scientific">Methylobacterium soli</name>
    <dbReference type="NCBI Taxonomy" id="553447"/>
    <lineage>
        <taxon>Bacteria</taxon>
        <taxon>Pseudomonadati</taxon>
        <taxon>Pseudomonadota</taxon>
        <taxon>Alphaproteobacteria</taxon>
        <taxon>Hyphomicrobiales</taxon>
        <taxon>Methylobacteriaceae</taxon>
        <taxon>Methylobacterium</taxon>
    </lineage>
</organism>
<dbReference type="RefSeq" id="WP_150997625.1">
    <property type="nucleotide sequence ID" value="NZ_VZZK01000003.1"/>
</dbReference>
<dbReference type="InterPro" id="IPR052194">
    <property type="entry name" value="MESH1"/>
</dbReference>
<comment type="caution">
    <text evidence="1">The sequence shown here is derived from an EMBL/GenBank/DDBJ whole genome shotgun (WGS) entry which is preliminary data.</text>
</comment>
<dbReference type="Pfam" id="PF13328">
    <property type="entry name" value="HD_4"/>
    <property type="match status" value="1"/>
</dbReference>
<dbReference type="EMBL" id="VZZK01000003">
    <property type="protein sequence ID" value="KAB1080944.1"/>
    <property type="molecule type" value="Genomic_DNA"/>
</dbReference>
<evidence type="ECO:0000313" key="2">
    <source>
        <dbReference type="Proteomes" id="UP000474159"/>
    </source>
</evidence>
<dbReference type="Gene3D" id="1.10.3210.10">
    <property type="entry name" value="Hypothetical protein af1432"/>
    <property type="match status" value="1"/>
</dbReference>
<dbReference type="PANTHER" id="PTHR46246:SF1">
    <property type="entry name" value="GUANOSINE-3',5'-BIS(DIPHOSPHATE) 3'-PYROPHOSPHOHYDROLASE MESH1"/>
    <property type="match status" value="1"/>
</dbReference>
<reference evidence="1 2" key="1">
    <citation type="submission" date="2019-09" db="EMBL/GenBank/DDBJ databases">
        <title>YIM 48816 draft genome.</title>
        <authorList>
            <person name="Jiang L."/>
        </authorList>
    </citation>
    <scope>NUCLEOTIDE SEQUENCE [LARGE SCALE GENOMIC DNA]</scope>
    <source>
        <strain evidence="1 2">YIM 48816</strain>
    </source>
</reference>
<dbReference type="SUPFAM" id="SSF109604">
    <property type="entry name" value="HD-domain/PDEase-like"/>
    <property type="match status" value="1"/>
</dbReference>
<sequence>MSSIFDAHSFAITAHAGQIDKGGQPYIRHLERVANAAVARAGHARAVDSLAIDPMAVMQAAILHDVLEDTPRTIADLRAAGFGADVVEMVTILTKPVARTAYSERITRVIESGNLGAILIKMSDNADNLSPDRTLPDAGWLKERYAAGFARLKQAAQGLGYTGD</sequence>
<name>A0A6L3T413_9HYPH</name>
<keyword evidence="2" id="KW-1185">Reference proteome</keyword>
<evidence type="ECO:0000313" key="1">
    <source>
        <dbReference type="EMBL" id="KAB1080944.1"/>
    </source>
</evidence>
<proteinExistence type="predicted"/>